<evidence type="ECO:0000256" key="1">
    <source>
        <dbReference type="SAM" id="Phobius"/>
    </source>
</evidence>
<gene>
    <name evidence="2" type="ORF">H2Y56_05095</name>
</gene>
<keyword evidence="3" id="KW-1185">Reference proteome</keyword>
<dbReference type="Proteomes" id="UP000530038">
    <property type="component" value="Unassembled WGS sequence"/>
</dbReference>
<keyword evidence="1" id="KW-1133">Transmembrane helix</keyword>
<name>A0ABR5ZAA2_9GAMM</name>
<protein>
    <recommendedName>
        <fullName evidence="4">MFS transporter</fullName>
    </recommendedName>
</protein>
<feature type="transmembrane region" description="Helical" evidence="1">
    <location>
        <begin position="12"/>
        <end position="35"/>
    </location>
</feature>
<reference evidence="2 3" key="1">
    <citation type="submission" date="2020-07" db="EMBL/GenBank/DDBJ databases">
        <title>Characterization of Pectobacterium aroidearum strains causing soft rot on Amorphophallus konjac.</title>
        <authorList>
            <person name="Xie H."/>
        </authorList>
    </citation>
    <scope>NUCLEOTIDE SEQUENCE [LARGE SCALE GENOMIC DNA]</scope>
    <source>
        <strain evidence="2 3">MY10</strain>
    </source>
</reference>
<comment type="caution">
    <text evidence="2">The sequence shown here is derived from an EMBL/GenBank/DDBJ whole genome shotgun (WGS) entry which is preliminary data.</text>
</comment>
<evidence type="ECO:0000313" key="2">
    <source>
        <dbReference type="EMBL" id="MBA5231494.1"/>
    </source>
</evidence>
<keyword evidence="1" id="KW-0472">Membrane</keyword>
<organism evidence="2 3">
    <name type="scientific">Pectobacterium aroidearum</name>
    <dbReference type="NCBI Taxonomy" id="1201031"/>
    <lineage>
        <taxon>Bacteria</taxon>
        <taxon>Pseudomonadati</taxon>
        <taxon>Pseudomonadota</taxon>
        <taxon>Gammaproteobacteria</taxon>
        <taxon>Enterobacterales</taxon>
        <taxon>Pectobacteriaceae</taxon>
        <taxon>Pectobacterium</taxon>
    </lineage>
</organism>
<proteinExistence type="predicted"/>
<evidence type="ECO:0000313" key="3">
    <source>
        <dbReference type="Proteomes" id="UP000530038"/>
    </source>
</evidence>
<evidence type="ECO:0008006" key="4">
    <source>
        <dbReference type="Google" id="ProtNLM"/>
    </source>
</evidence>
<dbReference type="EMBL" id="JACERK010000002">
    <property type="protein sequence ID" value="MBA5231494.1"/>
    <property type="molecule type" value="Genomic_DNA"/>
</dbReference>
<sequence>MARPSGLEDRAVFALPNGVGFALGFAAGFAADLVFRQLSTETALLY</sequence>
<dbReference type="RefSeq" id="WP_181828825.1">
    <property type="nucleotide sequence ID" value="NZ_CP104757.1"/>
</dbReference>
<accession>A0ABR5ZAA2</accession>
<keyword evidence="1" id="KW-0812">Transmembrane</keyword>